<comment type="caution">
    <text evidence="1">The sequence shown here is derived from an EMBL/GenBank/DDBJ whole genome shotgun (WGS) entry which is preliminary data.</text>
</comment>
<dbReference type="AlphaFoldDB" id="A0A5J4V729"/>
<gene>
    <name evidence="1" type="ORF">EZS28_025975</name>
</gene>
<dbReference type="EMBL" id="SNRW01009102">
    <property type="protein sequence ID" value="KAA6378498.1"/>
    <property type="molecule type" value="Genomic_DNA"/>
</dbReference>
<dbReference type="Proteomes" id="UP000324800">
    <property type="component" value="Unassembled WGS sequence"/>
</dbReference>
<organism evidence="1 2">
    <name type="scientific">Streblomastix strix</name>
    <dbReference type="NCBI Taxonomy" id="222440"/>
    <lineage>
        <taxon>Eukaryota</taxon>
        <taxon>Metamonada</taxon>
        <taxon>Preaxostyla</taxon>
        <taxon>Oxymonadida</taxon>
        <taxon>Streblomastigidae</taxon>
        <taxon>Streblomastix</taxon>
    </lineage>
</organism>
<protein>
    <submittedName>
        <fullName evidence="1">Uncharacterized protein</fullName>
    </submittedName>
</protein>
<evidence type="ECO:0000313" key="1">
    <source>
        <dbReference type="EMBL" id="KAA6378498.1"/>
    </source>
</evidence>
<sequence>MISISKNDTADVVVNQGSGYHPMDLCDFSGSYLFDSQIQESNENGTTSNGQPISHLNRVNIQHDTFLSVPITPSVFPQYTVTEVSRDQLLALAYTPSAYLTIAGTDNLVRQHIHIPSELKADKTVGTHLTIPTKQNVDGTQSNITSPYRILEVGEEDF</sequence>
<name>A0A5J4V729_9EUKA</name>
<reference evidence="1 2" key="1">
    <citation type="submission" date="2019-03" db="EMBL/GenBank/DDBJ databases">
        <title>Single cell metagenomics reveals metabolic interactions within the superorganism composed of flagellate Streblomastix strix and complex community of Bacteroidetes bacteria on its surface.</title>
        <authorList>
            <person name="Treitli S.C."/>
            <person name="Kolisko M."/>
            <person name="Husnik F."/>
            <person name="Keeling P."/>
            <person name="Hampl V."/>
        </authorList>
    </citation>
    <scope>NUCLEOTIDE SEQUENCE [LARGE SCALE GENOMIC DNA]</scope>
    <source>
        <strain evidence="1">ST1C</strain>
    </source>
</reference>
<proteinExistence type="predicted"/>
<evidence type="ECO:0000313" key="2">
    <source>
        <dbReference type="Proteomes" id="UP000324800"/>
    </source>
</evidence>
<accession>A0A5J4V729</accession>